<keyword evidence="13" id="KW-1185">Reference proteome</keyword>
<dbReference type="UniPathway" id="UPA00558"/>
<evidence type="ECO:0000256" key="4">
    <source>
        <dbReference type="ARBA" id="ARBA00022516"/>
    </source>
</evidence>
<dbReference type="Proteomes" id="UP000054342">
    <property type="component" value="Unassembled WGS sequence"/>
</dbReference>
<dbReference type="GO" id="GO:0006646">
    <property type="term" value="P:phosphatidylethanolamine biosynthetic process"/>
    <property type="evidence" value="ECO:0007669"/>
    <property type="project" value="UniProtKB-UniPathway"/>
</dbReference>
<proteinExistence type="predicted"/>
<sequence>MALTDYIHQVLDYCLSTVKLVQNRQIGWRTVNRKNGQPGREQQPIFKKLKLLILFSRFVEWVDTTKAMRLWIHEKSIKEGQEEGTTTSASRIKPFVDFYNINMDDFEPSDISQYKTFEEFFVRKHKPGRRPIFEQDDPTKAVVVADCRLVVYPTVKETQELWIKGHNFTIANLIRDSELAKFWSDGAIASFRLSPQDYHRYHSPVAGTVSWYKRIPGEYYQVDPLCLQSDVDILTENARCCVVFDTKGFGKVLYVAIGATNVGTVEINEKCQKEGSHVEKGEEVGLFQFGGSSIIVAFEKGRIQFDDDLLEVSRQQIMMDVEVGMSLGKATKPE</sequence>
<reference evidence="12 13" key="1">
    <citation type="submission" date="2015-01" db="EMBL/GenBank/DDBJ databases">
        <title>The Genome Sequence of Exophiala xenobiotica CBS118157.</title>
        <authorList>
            <consortium name="The Broad Institute Genomics Platform"/>
            <person name="Cuomo C."/>
            <person name="de Hoog S."/>
            <person name="Gorbushina A."/>
            <person name="Stielow B."/>
            <person name="Teixiera M."/>
            <person name="Abouelleil A."/>
            <person name="Chapman S.B."/>
            <person name="Priest M."/>
            <person name="Young S.K."/>
            <person name="Wortman J."/>
            <person name="Nusbaum C."/>
            <person name="Birren B."/>
        </authorList>
    </citation>
    <scope>NUCLEOTIDE SEQUENCE [LARGE SCALE GENOMIC DNA]</scope>
    <source>
        <strain evidence="12 13">CBS 118157</strain>
    </source>
</reference>
<keyword evidence="7" id="KW-0594">Phospholipid biosynthesis</keyword>
<dbReference type="RefSeq" id="XP_013313781.1">
    <property type="nucleotide sequence ID" value="XM_013458327.1"/>
</dbReference>
<dbReference type="HOGENOM" id="CLU_029061_2_0_1"/>
<dbReference type="EMBL" id="KN847321">
    <property type="protein sequence ID" value="KIW53197.1"/>
    <property type="molecule type" value="Genomic_DNA"/>
</dbReference>
<accession>A0A0D2CT41</accession>
<keyword evidence="6" id="KW-0443">Lipid metabolism</keyword>
<evidence type="ECO:0000256" key="10">
    <source>
        <dbReference type="ARBA" id="ARBA00023317"/>
    </source>
</evidence>
<evidence type="ECO:0000256" key="9">
    <source>
        <dbReference type="ARBA" id="ARBA00023264"/>
    </source>
</evidence>
<evidence type="ECO:0000256" key="8">
    <source>
        <dbReference type="ARBA" id="ARBA00023239"/>
    </source>
</evidence>
<evidence type="ECO:0000313" key="12">
    <source>
        <dbReference type="EMBL" id="KIW53197.1"/>
    </source>
</evidence>
<dbReference type="GeneID" id="25330697"/>
<evidence type="ECO:0000256" key="1">
    <source>
        <dbReference type="ARBA" id="ARBA00001928"/>
    </source>
</evidence>
<comment type="pathway">
    <text evidence="2">Lipid metabolism.</text>
</comment>
<name>A0A0D2CT41_9EURO</name>
<evidence type="ECO:0000256" key="6">
    <source>
        <dbReference type="ARBA" id="ARBA00023098"/>
    </source>
</evidence>
<dbReference type="NCBIfam" id="TIGR00163">
    <property type="entry name" value="PS_decarb"/>
    <property type="match status" value="1"/>
</dbReference>
<comment type="pathway">
    <text evidence="11">Phospholipid metabolism; phosphatidylethanolamine biosynthesis.</text>
</comment>
<evidence type="ECO:0000256" key="7">
    <source>
        <dbReference type="ARBA" id="ARBA00023209"/>
    </source>
</evidence>
<keyword evidence="10" id="KW-0670">Pyruvate</keyword>
<dbReference type="EC" id="4.1.1.65" evidence="3"/>
<keyword evidence="5" id="KW-0210">Decarboxylase</keyword>
<dbReference type="InterPro" id="IPR033177">
    <property type="entry name" value="PSD-B"/>
</dbReference>
<dbReference type="PANTHER" id="PTHR10067:SF11">
    <property type="entry name" value="PHOSPHATIDYLSERINE DECARBOXYLASE"/>
    <property type="match status" value="1"/>
</dbReference>
<dbReference type="OrthoDB" id="5973539at2759"/>
<keyword evidence="4" id="KW-0444">Lipid biosynthesis</keyword>
<dbReference type="STRING" id="348802.A0A0D2CT41"/>
<dbReference type="PANTHER" id="PTHR10067">
    <property type="entry name" value="PHOSPHATIDYLSERINE DECARBOXYLASE"/>
    <property type="match status" value="1"/>
</dbReference>
<dbReference type="InterPro" id="IPR003817">
    <property type="entry name" value="PS_Dcarbxylase"/>
</dbReference>
<protein>
    <recommendedName>
        <fullName evidence="3">phosphatidylserine decarboxylase</fullName>
        <ecNumber evidence="3">4.1.1.65</ecNumber>
    </recommendedName>
</protein>
<dbReference type="GO" id="GO:0004609">
    <property type="term" value="F:phosphatidylserine decarboxylase activity"/>
    <property type="evidence" value="ECO:0007669"/>
    <property type="project" value="UniProtKB-EC"/>
</dbReference>
<organism evidence="12 13">
    <name type="scientific">Exophiala xenobiotica</name>
    <dbReference type="NCBI Taxonomy" id="348802"/>
    <lineage>
        <taxon>Eukaryota</taxon>
        <taxon>Fungi</taxon>
        <taxon>Dikarya</taxon>
        <taxon>Ascomycota</taxon>
        <taxon>Pezizomycotina</taxon>
        <taxon>Eurotiomycetes</taxon>
        <taxon>Chaetothyriomycetidae</taxon>
        <taxon>Chaetothyriales</taxon>
        <taxon>Herpotrichiellaceae</taxon>
        <taxon>Exophiala</taxon>
    </lineage>
</organism>
<comment type="cofactor">
    <cofactor evidence="1">
        <name>pyruvate</name>
        <dbReference type="ChEBI" id="CHEBI:15361"/>
    </cofactor>
</comment>
<dbReference type="Pfam" id="PF02666">
    <property type="entry name" value="PS_Dcarbxylase"/>
    <property type="match status" value="1"/>
</dbReference>
<keyword evidence="9" id="KW-1208">Phospholipid metabolism</keyword>
<evidence type="ECO:0000256" key="3">
    <source>
        <dbReference type="ARBA" id="ARBA00012243"/>
    </source>
</evidence>
<evidence type="ECO:0000256" key="2">
    <source>
        <dbReference type="ARBA" id="ARBA00005189"/>
    </source>
</evidence>
<keyword evidence="8" id="KW-0456">Lyase</keyword>
<evidence type="ECO:0000313" key="13">
    <source>
        <dbReference type="Proteomes" id="UP000054342"/>
    </source>
</evidence>
<evidence type="ECO:0000256" key="11">
    <source>
        <dbReference type="ARBA" id="ARBA00024326"/>
    </source>
</evidence>
<evidence type="ECO:0000256" key="5">
    <source>
        <dbReference type="ARBA" id="ARBA00022793"/>
    </source>
</evidence>
<dbReference type="AlphaFoldDB" id="A0A0D2CT41"/>
<gene>
    <name evidence="12" type="ORF">PV05_08789</name>
</gene>